<dbReference type="PANTHER" id="PTHR43004">
    <property type="entry name" value="TRK SYSTEM POTASSIUM UPTAKE PROTEIN"/>
    <property type="match status" value="1"/>
</dbReference>
<reference evidence="5 6" key="1">
    <citation type="journal article" date="2018" name="Front. Microbiol.">
        <title>Hydrolytic Capabilities as a Key to Environmental Success: Chitinolytic and Cellulolytic Acidobacteria From Acidic Sub-arctic Soils and Boreal Peatlands.</title>
        <authorList>
            <person name="Belova S.E."/>
            <person name="Ravin N.V."/>
            <person name="Pankratov T.A."/>
            <person name="Rakitin A.L."/>
            <person name="Ivanova A.A."/>
            <person name="Beletsky A.V."/>
            <person name="Mardanov A.V."/>
            <person name="Sinninghe Damste J.S."/>
            <person name="Dedysh S.N."/>
        </authorList>
    </citation>
    <scope>NUCLEOTIDE SEQUENCE [LARGE SCALE GENOMIC DNA]</scope>
    <source>
        <strain evidence="5 6">SBC82</strain>
    </source>
</reference>
<dbReference type="PANTHER" id="PTHR43004:SF19">
    <property type="entry name" value="BINDING MONOOXYGENASE, PUTATIVE (JCVI)-RELATED"/>
    <property type="match status" value="1"/>
</dbReference>
<organism evidence="5 6">
    <name type="scientific">Acidisarcina polymorpha</name>
    <dbReference type="NCBI Taxonomy" id="2211140"/>
    <lineage>
        <taxon>Bacteria</taxon>
        <taxon>Pseudomonadati</taxon>
        <taxon>Acidobacteriota</taxon>
        <taxon>Terriglobia</taxon>
        <taxon>Terriglobales</taxon>
        <taxon>Acidobacteriaceae</taxon>
        <taxon>Acidisarcina</taxon>
    </lineage>
</organism>
<proteinExistence type="predicted"/>
<keyword evidence="3" id="KW-0274">FAD</keyword>
<gene>
    <name evidence="5" type="ORF">ACPOL_3075</name>
</gene>
<keyword evidence="6" id="KW-1185">Reference proteome</keyword>
<comment type="cofactor">
    <cofactor evidence="1">
        <name>FAD</name>
        <dbReference type="ChEBI" id="CHEBI:57692"/>
    </cofactor>
</comment>
<dbReference type="Proteomes" id="UP000253606">
    <property type="component" value="Chromosome"/>
</dbReference>
<dbReference type="Gene3D" id="3.30.70.2450">
    <property type="match status" value="1"/>
</dbReference>
<keyword evidence="2" id="KW-0285">Flavoprotein</keyword>
<sequence>MGCTPAFLENGLHCHGASFHNGKTVLGHHRFDNVASPYNFGLMIPQVDTERLLIEHLQSFGVTVERQVELTLFGEAPDHVEARLKHADGHEEAVQTSWLIGCDGAHSTLRNGLGFSFEGVTDPSDWLLADIRLEGDHQTPSDQIAAFLHPDGPFALFPMAKGRTRIIAGFSKSSGGKSKPNPTLQDVQDLTDKRVGRGWLVTDPVWLANFYINERKVSEYSKGRIFLAGDAAHIHSPAGGQGMNTGMQDSINLAWKLALVVREEASPRLLDTYTPERSEVGAKVLHNATLMTELGTLKSPIAQATRDAVMRFMFGFHSVQEREATSFTEIELDYSQGLLTVGARAGGRFSPRYYDGPPPGIGNKPRFVLFTSDYEQGAAFASRFPGLLDPTPRISPDRKRLLLVRPDGYVGLSATDNDWAAAEEYLRQLVITG</sequence>
<evidence type="ECO:0000256" key="2">
    <source>
        <dbReference type="ARBA" id="ARBA00022630"/>
    </source>
</evidence>
<dbReference type="GO" id="GO:0016709">
    <property type="term" value="F:oxidoreductase activity, acting on paired donors, with incorporation or reduction of molecular oxygen, NAD(P)H as one donor, and incorporation of one atom of oxygen"/>
    <property type="evidence" value="ECO:0007669"/>
    <property type="project" value="UniProtKB-ARBA"/>
</dbReference>
<dbReference type="InterPro" id="IPR036188">
    <property type="entry name" value="FAD/NAD-bd_sf"/>
</dbReference>
<dbReference type="Gene3D" id="3.50.50.60">
    <property type="entry name" value="FAD/NAD(P)-binding domain"/>
    <property type="match status" value="1"/>
</dbReference>
<dbReference type="KEGG" id="abas:ACPOL_3075"/>
<evidence type="ECO:0000313" key="5">
    <source>
        <dbReference type="EMBL" id="AXC12372.1"/>
    </source>
</evidence>
<name>A0A2Z5FZV7_9BACT</name>
<dbReference type="InterPro" id="IPR050641">
    <property type="entry name" value="RIFMO-like"/>
</dbReference>
<accession>A0A2Z5FZV7</accession>
<protein>
    <submittedName>
        <fullName evidence="5">Salicylate hydroxylase</fullName>
    </submittedName>
</protein>
<feature type="domain" description="FAD-binding" evidence="4">
    <location>
        <begin position="9"/>
        <end position="287"/>
    </location>
</feature>
<dbReference type="PRINTS" id="PR00420">
    <property type="entry name" value="RNGMNOXGNASE"/>
</dbReference>
<evidence type="ECO:0000313" key="6">
    <source>
        <dbReference type="Proteomes" id="UP000253606"/>
    </source>
</evidence>
<dbReference type="SUPFAM" id="SSF51905">
    <property type="entry name" value="FAD/NAD(P)-binding domain"/>
    <property type="match status" value="1"/>
</dbReference>
<dbReference type="AlphaFoldDB" id="A0A2Z5FZV7"/>
<evidence type="ECO:0000256" key="3">
    <source>
        <dbReference type="ARBA" id="ARBA00022827"/>
    </source>
</evidence>
<dbReference type="EMBL" id="CP030840">
    <property type="protein sequence ID" value="AXC12372.1"/>
    <property type="molecule type" value="Genomic_DNA"/>
</dbReference>
<evidence type="ECO:0000256" key="1">
    <source>
        <dbReference type="ARBA" id="ARBA00001974"/>
    </source>
</evidence>
<dbReference type="GO" id="GO:0071949">
    <property type="term" value="F:FAD binding"/>
    <property type="evidence" value="ECO:0007669"/>
    <property type="project" value="InterPro"/>
</dbReference>
<evidence type="ECO:0000259" key="4">
    <source>
        <dbReference type="Pfam" id="PF01494"/>
    </source>
</evidence>
<dbReference type="Pfam" id="PF01494">
    <property type="entry name" value="FAD_binding_3"/>
    <property type="match status" value="1"/>
</dbReference>
<dbReference type="InterPro" id="IPR002938">
    <property type="entry name" value="FAD-bd"/>
</dbReference>